<keyword evidence="3" id="KW-0805">Transcription regulation</keyword>
<dbReference type="PANTHER" id="PTHR47338:SF5">
    <property type="entry name" value="ZN(II)2CYS6 TRANSCRIPTION FACTOR (EUROFUNG)"/>
    <property type="match status" value="1"/>
</dbReference>
<evidence type="ECO:0000313" key="9">
    <source>
        <dbReference type="Proteomes" id="UP000274822"/>
    </source>
</evidence>
<feature type="compositionally biased region" description="Basic and acidic residues" evidence="6">
    <location>
        <begin position="69"/>
        <end position="79"/>
    </location>
</feature>
<sequence length="594" mass="66901">MGIDSNSYNYRDFQQIWDPTGVNSLLGRTREACLRCRSKRSKCNGEEPCERCERAHEQCVYKRIRTSPHETKQLKESEPSKPAMTDTAGDYPSPPSSEDDGESKNAEDREHELGNDQAESQVVLFGGSQAKTPWDITLEKHGIRVDVPDKQHLYELLAHIARHSSSVHRGPATPSRPVGTHAMITRATIQWPRWHDKQPFHFSIEAPFPQDSRPLVISPEMEEILLDLILMKSVDCSASLPHKIVSERLFAPDHLQRPQPLPYMALRYAIGALNAQHAVLHHIDYAALRLPMHFNGSQLAARYFEKARALLVDQVLESHSDFCLETVDALYALVNYLVYSGQENLGSFYLGVALRVSTQLNYHIPLRHSPSKTVDVSTLEHAIAWNRLASHDHTCTAYRRLAKPIHTTWKSTQLNLLDIKLCVPADMPGDRLHRLQESLYMAKSTAICRDYLDTWWGDGAADPTAEDLERFISAFTRWSDELPPKFQLASLSGPYTTRASFSLAVNLQLHHHLSLIDLYYPFTATTHRNQKALPADLPRRAERACSDAAIMATRLPNCGERTHAAGGFEGCGDCKDTLCVCGQSKENRGGDKRV</sequence>
<protein>
    <recommendedName>
        <fullName evidence="7">Zn(2)-C6 fungal-type domain-containing protein</fullName>
    </recommendedName>
</protein>
<dbReference type="InterPro" id="IPR001138">
    <property type="entry name" value="Zn2Cys6_DnaBD"/>
</dbReference>
<evidence type="ECO:0000256" key="6">
    <source>
        <dbReference type="SAM" id="MobiDB-lite"/>
    </source>
</evidence>
<dbReference type="InterPro" id="IPR036864">
    <property type="entry name" value="Zn2-C6_fun-type_DNA-bd_sf"/>
</dbReference>
<feature type="compositionally biased region" description="Basic and acidic residues" evidence="6">
    <location>
        <begin position="102"/>
        <end position="114"/>
    </location>
</feature>
<accession>A0A433Q473</accession>
<name>A0A433Q473_9FUNG</name>
<dbReference type="GO" id="GO:0005634">
    <property type="term" value="C:nucleus"/>
    <property type="evidence" value="ECO:0007669"/>
    <property type="project" value="UniProtKB-SubCell"/>
</dbReference>
<dbReference type="GO" id="GO:0000981">
    <property type="term" value="F:DNA-binding transcription factor activity, RNA polymerase II-specific"/>
    <property type="evidence" value="ECO:0007669"/>
    <property type="project" value="InterPro"/>
</dbReference>
<dbReference type="SMART" id="SM00066">
    <property type="entry name" value="GAL4"/>
    <property type="match status" value="1"/>
</dbReference>
<dbReference type="PANTHER" id="PTHR47338">
    <property type="entry name" value="ZN(II)2CYS6 TRANSCRIPTION FACTOR (EUROFUNG)-RELATED"/>
    <property type="match status" value="1"/>
</dbReference>
<dbReference type="AlphaFoldDB" id="A0A433Q473"/>
<keyword evidence="2" id="KW-0479">Metal-binding</keyword>
<dbReference type="Gene3D" id="4.10.240.10">
    <property type="entry name" value="Zn(2)-C6 fungal-type DNA-binding domain"/>
    <property type="match status" value="1"/>
</dbReference>
<proteinExistence type="predicted"/>
<dbReference type="SUPFAM" id="SSF57701">
    <property type="entry name" value="Zn2/Cys6 DNA-binding domain"/>
    <property type="match status" value="1"/>
</dbReference>
<evidence type="ECO:0000259" key="7">
    <source>
        <dbReference type="PROSITE" id="PS50048"/>
    </source>
</evidence>
<evidence type="ECO:0000256" key="3">
    <source>
        <dbReference type="ARBA" id="ARBA00023015"/>
    </source>
</evidence>
<dbReference type="EMBL" id="RBNJ01015657">
    <property type="protein sequence ID" value="RUS24548.1"/>
    <property type="molecule type" value="Genomic_DNA"/>
</dbReference>
<dbReference type="PROSITE" id="PS50048">
    <property type="entry name" value="ZN2_CY6_FUNGAL_2"/>
    <property type="match status" value="1"/>
</dbReference>
<keyword evidence="9" id="KW-1185">Reference proteome</keyword>
<dbReference type="GO" id="GO:0008270">
    <property type="term" value="F:zinc ion binding"/>
    <property type="evidence" value="ECO:0007669"/>
    <property type="project" value="InterPro"/>
</dbReference>
<keyword evidence="4" id="KW-0804">Transcription</keyword>
<evidence type="ECO:0000256" key="1">
    <source>
        <dbReference type="ARBA" id="ARBA00004123"/>
    </source>
</evidence>
<dbReference type="Pfam" id="PF00172">
    <property type="entry name" value="Zn_clus"/>
    <property type="match status" value="1"/>
</dbReference>
<comment type="subcellular location">
    <subcellularLocation>
        <location evidence="1">Nucleus</location>
    </subcellularLocation>
</comment>
<comment type="caution">
    <text evidence="8">The sequence shown here is derived from an EMBL/GenBank/DDBJ whole genome shotgun (WGS) entry which is preliminary data.</text>
</comment>
<organism evidence="8 9">
    <name type="scientific">Jimgerdemannia flammicorona</name>
    <dbReference type="NCBI Taxonomy" id="994334"/>
    <lineage>
        <taxon>Eukaryota</taxon>
        <taxon>Fungi</taxon>
        <taxon>Fungi incertae sedis</taxon>
        <taxon>Mucoromycota</taxon>
        <taxon>Mucoromycotina</taxon>
        <taxon>Endogonomycetes</taxon>
        <taxon>Endogonales</taxon>
        <taxon>Endogonaceae</taxon>
        <taxon>Jimgerdemannia</taxon>
    </lineage>
</organism>
<dbReference type="InterPro" id="IPR050815">
    <property type="entry name" value="TF_fung"/>
</dbReference>
<dbReference type="PROSITE" id="PS00463">
    <property type="entry name" value="ZN2_CY6_FUNGAL_1"/>
    <property type="match status" value="1"/>
</dbReference>
<evidence type="ECO:0000313" key="8">
    <source>
        <dbReference type="EMBL" id="RUS24548.1"/>
    </source>
</evidence>
<gene>
    <name evidence="8" type="ORF">BC938DRAFT_473411</name>
</gene>
<feature type="domain" description="Zn(2)-C6 fungal-type" evidence="7">
    <location>
        <begin position="32"/>
        <end position="61"/>
    </location>
</feature>
<evidence type="ECO:0000256" key="5">
    <source>
        <dbReference type="ARBA" id="ARBA00023242"/>
    </source>
</evidence>
<evidence type="ECO:0000256" key="4">
    <source>
        <dbReference type="ARBA" id="ARBA00023163"/>
    </source>
</evidence>
<evidence type="ECO:0000256" key="2">
    <source>
        <dbReference type="ARBA" id="ARBA00022723"/>
    </source>
</evidence>
<dbReference type="CDD" id="cd00067">
    <property type="entry name" value="GAL4"/>
    <property type="match status" value="1"/>
</dbReference>
<keyword evidence="5" id="KW-0539">Nucleus</keyword>
<feature type="region of interest" description="Disordered" evidence="6">
    <location>
        <begin position="69"/>
        <end position="119"/>
    </location>
</feature>
<dbReference type="Proteomes" id="UP000274822">
    <property type="component" value="Unassembled WGS sequence"/>
</dbReference>
<reference evidence="8 9" key="1">
    <citation type="journal article" date="2018" name="New Phytol.">
        <title>Phylogenomics of Endogonaceae and evolution of mycorrhizas within Mucoromycota.</title>
        <authorList>
            <person name="Chang Y."/>
            <person name="Desiro A."/>
            <person name="Na H."/>
            <person name="Sandor L."/>
            <person name="Lipzen A."/>
            <person name="Clum A."/>
            <person name="Barry K."/>
            <person name="Grigoriev I.V."/>
            <person name="Martin F.M."/>
            <person name="Stajich J.E."/>
            <person name="Smith M.E."/>
            <person name="Bonito G."/>
            <person name="Spatafora J.W."/>
        </authorList>
    </citation>
    <scope>NUCLEOTIDE SEQUENCE [LARGE SCALE GENOMIC DNA]</scope>
    <source>
        <strain evidence="8 9">AD002</strain>
    </source>
</reference>
<dbReference type="CDD" id="cd12148">
    <property type="entry name" value="fungal_TF_MHR"/>
    <property type="match status" value="1"/>
</dbReference>